<reference evidence="1" key="1">
    <citation type="submission" date="2023-03" db="EMBL/GenBank/DDBJ databases">
        <authorList>
            <person name="Cremers G."/>
            <person name="Picone N."/>
        </authorList>
    </citation>
    <scope>NUCLEOTIDE SEQUENCE</scope>
    <source>
        <strain evidence="1">Sample_alias</strain>
    </source>
</reference>
<evidence type="ECO:0000313" key="2">
    <source>
        <dbReference type="Proteomes" id="UP001161497"/>
    </source>
</evidence>
<organism evidence="1 2">
    <name type="scientific">Candidatus Methylacidiphilum fumarolicum</name>
    <dbReference type="NCBI Taxonomy" id="591154"/>
    <lineage>
        <taxon>Bacteria</taxon>
        <taxon>Pseudomonadati</taxon>
        <taxon>Verrucomicrobiota</taxon>
        <taxon>Methylacidiphilae</taxon>
        <taxon>Methylacidiphilales</taxon>
        <taxon>Methylacidiphilaceae</taxon>
        <taxon>Methylacidiphilum (ex Ratnadevi et al. 2023)</taxon>
    </lineage>
</organism>
<name>A0ABN8XIW3_9BACT</name>
<proteinExistence type="predicted"/>
<accession>A0ABN8XIW3</accession>
<dbReference type="Proteomes" id="UP001161497">
    <property type="component" value="Chromosome"/>
</dbReference>
<keyword evidence="2" id="KW-1185">Reference proteome</keyword>
<dbReference type="EMBL" id="OX458932">
    <property type="protein sequence ID" value="CAI9086647.1"/>
    <property type="molecule type" value="Genomic_DNA"/>
</dbReference>
<protein>
    <submittedName>
        <fullName evidence="1">Uncharacterized protein</fullName>
    </submittedName>
</protein>
<sequence>MVAKLWDEQGRKKKVGGGFEMEIIGTTQIWKIFLFCKRDDGKRLACHL</sequence>
<evidence type="ECO:0000313" key="1">
    <source>
        <dbReference type="EMBL" id="CAI9086647.1"/>
    </source>
</evidence>
<gene>
    <name evidence="1" type="ORF">MFUM_2340</name>
</gene>